<feature type="domain" description="Nudix hydrolase" evidence="13">
    <location>
        <begin position="112"/>
        <end position="274"/>
    </location>
</feature>
<organism evidence="14 15">
    <name type="scientific">[Myrmecia] bisecta</name>
    <dbReference type="NCBI Taxonomy" id="41462"/>
    <lineage>
        <taxon>Eukaryota</taxon>
        <taxon>Viridiplantae</taxon>
        <taxon>Chlorophyta</taxon>
        <taxon>core chlorophytes</taxon>
        <taxon>Trebouxiophyceae</taxon>
        <taxon>Trebouxiales</taxon>
        <taxon>Trebouxiaceae</taxon>
        <taxon>Myrmecia</taxon>
    </lineage>
</organism>
<evidence type="ECO:0000256" key="5">
    <source>
        <dbReference type="ARBA" id="ARBA00012057"/>
    </source>
</evidence>
<protein>
    <recommendedName>
        <fullName evidence="5">isopentenyl-diphosphate Delta-isomerase</fullName>
        <ecNumber evidence="5">5.3.3.2</ecNumber>
    </recommendedName>
</protein>
<dbReference type="EMBL" id="JALJOR010000001">
    <property type="protein sequence ID" value="KAK9829001.1"/>
    <property type="molecule type" value="Genomic_DNA"/>
</dbReference>
<evidence type="ECO:0000256" key="2">
    <source>
        <dbReference type="ARBA" id="ARBA00003951"/>
    </source>
</evidence>
<dbReference type="PANTHER" id="PTHR10885:SF0">
    <property type="entry name" value="ISOPENTENYL-DIPHOSPHATE DELTA-ISOMERASE"/>
    <property type="match status" value="1"/>
</dbReference>
<dbReference type="PROSITE" id="PS51462">
    <property type="entry name" value="NUDIX"/>
    <property type="match status" value="1"/>
</dbReference>
<evidence type="ECO:0000256" key="10">
    <source>
        <dbReference type="ARBA" id="ARBA00023098"/>
    </source>
</evidence>
<dbReference type="GO" id="GO:0009240">
    <property type="term" value="P:isopentenyl diphosphate biosynthetic process"/>
    <property type="evidence" value="ECO:0007669"/>
    <property type="project" value="TreeGrafter"/>
</dbReference>
<evidence type="ECO:0000259" key="13">
    <source>
        <dbReference type="PROSITE" id="PS51462"/>
    </source>
</evidence>
<evidence type="ECO:0000256" key="7">
    <source>
        <dbReference type="ARBA" id="ARBA00022723"/>
    </source>
</evidence>
<proteinExistence type="inferred from homology"/>
<dbReference type="GO" id="GO:0006694">
    <property type="term" value="P:steroid biosynthetic process"/>
    <property type="evidence" value="ECO:0007669"/>
    <property type="project" value="UniProtKB-KW"/>
</dbReference>
<dbReference type="GO" id="GO:0005737">
    <property type="term" value="C:cytoplasm"/>
    <property type="evidence" value="ECO:0007669"/>
    <property type="project" value="TreeGrafter"/>
</dbReference>
<dbReference type="InterPro" id="IPR000086">
    <property type="entry name" value="NUDIX_hydrolase_dom"/>
</dbReference>
<dbReference type="EC" id="5.3.3.2" evidence="5"/>
<evidence type="ECO:0000256" key="1">
    <source>
        <dbReference type="ARBA" id="ARBA00001946"/>
    </source>
</evidence>
<comment type="pathway">
    <text evidence="3">Isoprenoid biosynthesis; dimethylallyl diphosphate biosynthesis; dimethylallyl diphosphate from isopentenyl diphosphate: step 1/1.</text>
</comment>
<dbReference type="NCBIfam" id="TIGR02150">
    <property type="entry name" value="IPP_isom_1"/>
    <property type="match status" value="1"/>
</dbReference>
<evidence type="ECO:0000256" key="3">
    <source>
        <dbReference type="ARBA" id="ARBA00004826"/>
    </source>
</evidence>
<evidence type="ECO:0000256" key="4">
    <source>
        <dbReference type="ARBA" id="ARBA00007579"/>
    </source>
</evidence>
<comment type="caution">
    <text evidence="14">The sequence shown here is derived from an EMBL/GenBank/DDBJ whole genome shotgun (WGS) entry which is preliminary data.</text>
</comment>
<dbReference type="GO" id="GO:0004452">
    <property type="term" value="F:isopentenyl-diphosphate delta-isomerase activity"/>
    <property type="evidence" value="ECO:0007669"/>
    <property type="project" value="UniProtKB-EC"/>
</dbReference>
<comment type="function">
    <text evidence="2">Catalyzes the 1,3-allylic rearrangement of the homoallylic substrate isopentenyl (IPP) to its highly electrophilic allylic isomer, dimethylallyl diphosphate (DMAPP).</text>
</comment>
<dbReference type="InterPro" id="IPR011876">
    <property type="entry name" value="IsopentenylPP_isomerase_typ1"/>
</dbReference>
<comment type="cofactor">
    <cofactor evidence="1">
        <name>Mg(2+)</name>
        <dbReference type="ChEBI" id="CHEBI:18420"/>
    </cofactor>
</comment>
<keyword evidence="9" id="KW-0752">Steroid biosynthesis</keyword>
<keyword evidence="15" id="KW-1185">Reference proteome</keyword>
<evidence type="ECO:0000256" key="9">
    <source>
        <dbReference type="ARBA" id="ARBA00022955"/>
    </source>
</evidence>
<dbReference type="SUPFAM" id="SSF55811">
    <property type="entry name" value="Nudix"/>
    <property type="match status" value="1"/>
</dbReference>
<keyword evidence="8" id="KW-0460">Magnesium</keyword>
<evidence type="ECO:0000256" key="12">
    <source>
        <dbReference type="ARBA" id="ARBA00023235"/>
    </source>
</evidence>
<evidence type="ECO:0000256" key="6">
    <source>
        <dbReference type="ARBA" id="ARBA00022516"/>
    </source>
</evidence>
<sequence>MQLAVQRRILSRTGAPPVSLLGSLGRLSTPFASFSAASPVRISRLTPLVLLRPVAAAMATSAPTAAPWDGSGTQEDLMHKDQCVLVDEQDRVVGHANKYSSHQFNAEQPQGLLHRAFSVFLFNSQNQLLLQQRAAVKITFPSVWTNTCCSHPLHGHVPSEVDQPGDVADGSVMGAKRAAVRKLGHELGIPATQLPLSAFKFLTRLHYCAGDTHTYGPQAPWGEHEIDYILFIKANVRLKPNREEVDAVKYVSLPELKAMMQPSNGLLWSPWFRIIAENFLDKWWEDVDRTLATDDHVDVQTIHKILT</sequence>
<dbReference type="CDD" id="cd02885">
    <property type="entry name" value="NUDIX_IPP_Isomerase"/>
    <property type="match status" value="1"/>
</dbReference>
<evidence type="ECO:0000313" key="15">
    <source>
        <dbReference type="Proteomes" id="UP001489004"/>
    </source>
</evidence>
<dbReference type="Proteomes" id="UP001489004">
    <property type="component" value="Unassembled WGS sequence"/>
</dbReference>
<name>A0AAW1R5F4_9CHLO</name>
<dbReference type="PANTHER" id="PTHR10885">
    <property type="entry name" value="ISOPENTENYL-DIPHOSPHATE DELTA-ISOMERASE"/>
    <property type="match status" value="1"/>
</dbReference>
<comment type="similarity">
    <text evidence="4">Belongs to the IPP isomerase type 1 family.</text>
</comment>
<keyword evidence="12" id="KW-0413">Isomerase</keyword>
<dbReference type="FunFam" id="3.90.79.10:FF:000012">
    <property type="entry name" value="Isopentenyl-diphosphate Delta-isomerase 1"/>
    <property type="match status" value="1"/>
</dbReference>
<gene>
    <name evidence="14" type="ORF">WJX72_003326</name>
</gene>
<dbReference type="GO" id="GO:0046872">
    <property type="term" value="F:metal ion binding"/>
    <property type="evidence" value="ECO:0007669"/>
    <property type="project" value="UniProtKB-KW"/>
</dbReference>
<keyword evidence="6" id="KW-0444">Lipid biosynthesis</keyword>
<reference evidence="14 15" key="1">
    <citation type="journal article" date="2024" name="Nat. Commun.">
        <title>Phylogenomics reveals the evolutionary origins of lichenization in chlorophyte algae.</title>
        <authorList>
            <person name="Puginier C."/>
            <person name="Libourel C."/>
            <person name="Otte J."/>
            <person name="Skaloud P."/>
            <person name="Haon M."/>
            <person name="Grisel S."/>
            <person name="Petersen M."/>
            <person name="Berrin J.G."/>
            <person name="Delaux P.M."/>
            <person name="Dal Grande F."/>
            <person name="Keller J."/>
        </authorList>
    </citation>
    <scope>NUCLEOTIDE SEQUENCE [LARGE SCALE GENOMIC DNA]</scope>
    <source>
        <strain evidence="14 15">SAG 2043</strain>
    </source>
</reference>
<evidence type="ECO:0000256" key="8">
    <source>
        <dbReference type="ARBA" id="ARBA00022842"/>
    </source>
</evidence>
<evidence type="ECO:0000313" key="14">
    <source>
        <dbReference type="EMBL" id="KAK9829001.1"/>
    </source>
</evidence>
<dbReference type="Pfam" id="PF00293">
    <property type="entry name" value="NUDIX"/>
    <property type="match status" value="1"/>
</dbReference>
<dbReference type="AlphaFoldDB" id="A0AAW1R5F4"/>
<dbReference type="InterPro" id="IPR015797">
    <property type="entry name" value="NUDIX_hydrolase-like_dom_sf"/>
</dbReference>
<keyword evidence="11" id="KW-0414">Isoprene biosynthesis</keyword>
<dbReference type="Gene3D" id="3.90.79.10">
    <property type="entry name" value="Nucleoside Triphosphate Pyrophosphohydrolase"/>
    <property type="match status" value="1"/>
</dbReference>
<evidence type="ECO:0000256" key="11">
    <source>
        <dbReference type="ARBA" id="ARBA00023229"/>
    </source>
</evidence>
<keyword evidence="10" id="KW-0443">Lipid metabolism</keyword>
<keyword evidence="7" id="KW-0479">Metal-binding</keyword>
<accession>A0AAW1R5F4</accession>